<comment type="caution">
    <text evidence="6">The sequence shown here is derived from an EMBL/GenBank/DDBJ whole genome shotgun (WGS) entry which is preliminary data.</text>
</comment>
<evidence type="ECO:0000313" key="7">
    <source>
        <dbReference type="Proteomes" id="UP000028824"/>
    </source>
</evidence>
<reference evidence="6 7" key="1">
    <citation type="submission" date="2014-03" db="EMBL/GenBank/DDBJ databases">
        <title>Genome of Paenirhodobacter enshiensis DW2-9.</title>
        <authorList>
            <person name="Wang D."/>
            <person name="Wang G."/>
        </authorList>
    </citation>
    <scope>NUCLEOTIDE SEQUENCE [LARGE SCALE GENOMIC DNA]</scope>
    <source>
        <strain evidence="6 7">DW2-9</strain>
    </source>
</reference>
<dbReference type="STRING" id="1105367.CG50_02255"/>
<dbReference type="PANTHER" id="PTHR30249:SF0">
    <property type="entry name" value="PLASTIDAL GLYCOLATE_GLYCERATE TRANSLOCATOR 1, CHLOROPLASTIC"/>
    <property type="match status" value="1"/>
</dbReference>
<gene>
    <name evidence="6" type="ORF">CG50_02255</name>
</gene>
<dbReference type="Pfam" id="PF04172">
    <property type="entry name" value="LrgB"/>
    <property type="match status" value="1"/>
</dbReference>
<keyword evidence="4 5" id="KW-0472">Membrane</keyword>
<comment type="subcellular location">
    <subcellularLocation>
        <location evidence="1">Membrane</location>
        <topology evidence="1">Multi-pass membrane protein</topology>
    </subcellularLocation>
</comment>
<feature type="transmembrane region" description="Helical" evidence="5">
    <location>
        <begin position="16"/>
        <end position="34"/>
    </location>
</feature>
<feature type="transmembrane region" description="Helical" evidence="5">
    <location>
        <begin position="72"/>
        <end position="92"/>
    </location>
</feature>
<name>A0A086XVU6_9RHOB</name>
<feature type="transmembrane region" description="Helical" evidence="5">
    <location>
        <begin position="157"/>
        <end position="180"/>
    </location>
</feature>
<dbReference type="EMBL" id="JFZB01000016">
    <property type="protein sequence ID" value="KFI26146.1"/>
    <property type="molecule type" value="Genomic_DNA"/>
</dbReference>
<feature type="transmembrane region" description="Helical" evidence="5">
    <location>
        <begin position="41"/>
        <end position="60"/>
    </location>
</feature>
<protein>
    <submittedName>
        <fullName evidence="6">Membrane protein</fullName>
    </submittedName>
</protein>
<evidence type="ECO:0000256" key="4">
    <source>
        <dbReference type="ARBA" id="ARBA00023136"/>
    </source>
</evidence>
<dbReference type="eggNOG" id="COG1346">
    <property type="taxonomic scope" value="Bacteria"/>
</dbReference>
<dbReference type="Proteomes" id="UP000028824">
    <property type="component" value="Unassembled WGS sequence"/>
</dbReference>
<dbReference type="OrthoDB" id="9811701at2"/>
<dbReference type="InterPro" id="IPR007300">
    <property type="entry name" value="CidB/LrgB"/>
</dbReference>
<organism evidence="6 7">
    <name type="scientific">Paenirhodobacter enshiensis</name>
    <dbReference type="NCBI Taxonomy" id="1105367"/>
    <lineage>
        <taxon>Bacteria</taxon>
        <taxon>Pseudomonadati</taxon>
        <taxon>Pseudomonadota</taxon>
        <taxon>Alphaproteobacteria</taxon>
        <taxon>Rhodobacterales</taxon>
        <taxon>Rhodobacter group</taxon>
        <taxon>Paenirhodobacter</taxon>
    </lineage>
</organism>
<evidence type="ECO:0000313" key="6">
    <source>
        <dbReference type="EMBL" id="KFI26146.1"/>
    </source>
</evidence>
<evidence type="ECO:0000256" key="2">
    <source>
        <dbReference type="ARBA" id="ARBA00022692"/>
    </source>
</evidence>
<keyword evidence="2 5" id="KW-0812">Transmembrane</keyword>
<evidence type="ECO:0000256" key="3">
    <source>
        <dbReference type="ARBA" id="ARBA00022989"/>
    </source>
</evidence>
<keyword evidence="7" id="KW-1185">Reference proteome</keyword>
<proteinExistence type="predicted"/>
<dbReference type="PANTHER" id="PTHR30249">
    <property type="entry name" value="PUTATIVE SEROTONIN TRANSPORTER"/>
    <property type="match status" value="1"/>
</dbReference>
<dbReference type="GO" id="GO:0016020">
    <property type="term" value="C:membrane"/>
    <property type="evidence" value="ECO:0007669"/>
    <property type="project" value="UniProtKB-SubCell"/>
</dbReference>
<keyword evidence="3 5" id="KW-1133">Transmembrane helix</keyword>
<feature type="transmembrane region" description="Helical" evidence="5">
    <location>
        <begin position="99"/>
        <end position="124"/>
    </location>
</feature>
<accession>A0A086XVU6</accession>
<dbReference type="RefSeq" id="WP_036637607.1">
    <property type="nucleotide sequence ID" value="NZ_JFZB01000016.1"/>
</dbReference>
<evidence type="ECO:0000256" key="5">
    <source>
        <dbReference type="SAM" id="Phobius"/>
    </source>
</evidence>
<feature type="transmembrane region" description="Helical" evidence="5">
    <location>
        <begin position="211"/>
        <end position="234"/>
    </location>
</feature>
<evidence type="ECO:0000256" key="1">
    <source>
        <dbReference type="ARBA" id="ARBA00004141"/>
    </source>
</evidence>
<dbReference type="AlphaFoldDB" id="A0A086XVU6"/>
<sequence>MTDAFKIWSYLSSQPLLWLCATLFAYWIGDALFVKSGRNPLVNAVLIAIVLLSLMLWATGTSYEKYFDGAQFVHFMLGPVTVCLAIPLQANLMAIRRALLPIAAALIAGSCAAVGSALGIAWLLGADHTLLATLSPKSATAPVAIGISQGLGGEPTLTAVMVIITGIVGAICVTPLLNLIGVRDWRARGFSVGVAAHGFGTARAFQVNETAGVFASIGMGLNAVLTAFLAPLFLRLFQ</sequence>